<keyword evidence="2" id="KW-0472">Membrane</keyword>
<dbReference type="Proteomes" id="UP001597541">
    <property type="component" value="Unassembled WGS sequence"/>
</dbReference>
<keyword evidence="2" id="KW-0812">Transmembrane</keyword>
<evidence type="ECO:0008006" key="5">
    <source>
        <dbReference type="Google" id="ProtNLM"/>
    </source>
</evidence>
<gene>
    <name evidence="3" type="ORF">ACFSUF_11280</name>
</gene>
<evidence type="ECO:0000256" key="2">
    <source>
        <dbReference type="SAM" id="Phobius"/>
    </source>
</evidence>
<proteinExistence type="predicted"/>
<reference evidence="4" key="1">
    <citation type="journal article" date="2019" name="Int. J. Syst. Evol. Microbiol.">
        <title>The Global Catalogue of Microorganisms (GCM) 10K type strain sequencing project: providing services to taxonomists for standard genome sequencing and annotation.</title>
        <authorList>
            <consortium name="The Broad Institute Genomics Platform"/>
            <consortium name="The Broad Institute Genome Sequencing Center for Infectious Disease"/>
            <person name="Wu L."/>
            <person name="Ma J."/>
        </authorList>
    </citation>
    <scope>NUCLEOTIDE SEQUENCE [LARGE SCALE GENOMIC DNA]</scope>
    <source>
        <strain evidence="4">KCTC 3950</strain>
    </source>
</reference>
<organism evidence="3 4">
    <name type="scientific">Paenibacillus gansuensis</name>
    <dbReference type="NCBI Taxonomy" id="306542"/>
    <lineage>
        <taxon>Bacteria</taxon>
        <taxon>Bacillati</taxon>
        <taxon>Bacillota</taxon>
        <taxon>Bacilli</taxon>
        <taxon>Bacillales</taxon>
        <taxon>Paenibacillaceae</taxon>
        <taxon>Paenibacillus</taxon>
    </lineage>
</organism>
<evidence type="ECO:0000256" key="1">
    <source>
        <dbReference type="SAM" id="Coils"/>
    </source>
</evidence>
<name>A0ABW5PCL6_9BACL</name>
<keyword evidence="4" id="KW-1185">Reference proteome</keyword>
<feature type="coiled-coil region" evidence="1">
    <location>
        <begin position="79"/>
        <end position="120"/>
    </location>
</feature>
<feature type="transmembrane region" description="Helical" evidence="2">
    <location>
        <begin position="17"/>
        <end position="38"/>
    </location>
</feature>
<keyword evidence="1" id="KW-0175">Coiled coil</keyword>
<keyword evidence="2" id="KW-1133">Transmembrane helix</keyword>
<evidence type="ECO:0000313" key="4">
    <source>
        <dbReference type="Proteomes" id="UP001597541"/>
    </source>
</evidence>
<dbReference type="EMBL" id="JBHUME010000007">
    <property type="protein sequence ID" value="MFD2613005.1"/>
    <property type="molecule type" value="Genomic_DNA"/>
</dbReference>
<dbReference type="RefSeq" id="WP_377602894.1">
    <property type="nucleotide sequence ID" value="NZ_JBHUME010000007.1"/>
</dbReference>
<dbReference type="SUPFAM" id="SSF158791">
    <property type="entry name" value="MgtE N-terminal domain-like"/>
    <property type="match status" value="1"/>
</dbReference>
<sequence length="293" mass="32145">MESMETDKSSYSGFERFLFFLTPVVFTLVLVLVLLTMFNYDFKNSLLNYGNKIPLVKSILPDSKTPGTGTPEDAGGNTVKELKQQLAVKEAEMLKASENIKAKDEEIKRLSAQIAALKTKSTTETANEGAYEDKVKGLAKVYADMSPNKAAQVIQNLTLSEQVLVLSRMKTDEQTRILEKMDPLKAAEASILLKDTVKSGDLEVKALQERLDKYTKSEPKTSTSITRNDLASTIASMTPKSAAEMLLEMNKTNKDKVLSILNSLETAARSQILSEMTSESASVTAKITAKLGN</sequence>
<evidence type="ECO:0000313" key="3">
    <source>
        <dbReference type="EMBL" id="MFD2613005.1"/>
    </source>
</evidence>
<comment type="caution">
    <text evidence="3">The sequence shown here is derived from an EMBL/GenBank/DDBJ whole genome shotgun (WGS) entry which is preliminary data.</text>
</comment>
<protein>
    <recommendedName>
        <fullName evidence="5">Magnesium transporter MgtE intracellular domain-containing protein</fullName>
    </recommendedName>
</protein>
<accession>A0ABW5PCL6</accession>